<proteinExistence type="predicted"/>
<organism evidence="1 2">
    <name type="scientific">Actinoplanes octamycinicus</name>
    <dbReference type="NCBI Taxonomy" id="135948"/>
    <lineage>
        <taxon>Bacteria</taxon>
        <taxon>Bacillati</taxon>
        <taxon>Actinomycetota</taxon>
        <taxon>Actinomycetes</taxon>
        <taxon>Micromonosporales</taxon>
        <taxon>Micromonosporaceae</taxon>
        <taxon>Actinoplanes</taxon>
    </lineage>
</organism>
<dbReference type="InterPro" id="IPR011989">
    <property type="entry name" value="ARM-like"/>
</dbReference>
<dbReference type="Gene3D" id="1.25.10.10">
    <property type="entry name" value="Leucine-rich Repeat Variant"/>
    <property type="match status" value="1"/>
</dbReference>
<evidence type="ECO:0008006" key="3">
    <source>
        <dbReference type="Google" id="ProtNLM"/>
    </source>
</evidence>
<dbReference type="Proteomes" id="UP000546162">
    <property type="component" value="Unassembled WGS sequence"/>
</dbReference>
<dbReference type="SUPFAM" id="SSF48371">
    <property type="entry name" value="ARM repeat"/>
    <property type="match status" value="1"/>
</dbReference>
<protein>
    <recommendedName>
        <fullName evidence="3">HEAT repeat protein</fullName>
    </recommendedName>
</protein>
<sequence length="619" mass="66267">MIDDIDWAALEHAEGRADDLPGLLRDAEFDAIADLIFPQGTLYSATVAAVPFLAGLAHHAPARRDEFTWLLGMLADRSHAYGELSDEVRAAVAAQSLPPLDDPDPRVRAAAAYVVARADGPVTLLHERFAIETDPTVRSSLLLALGELDPAGAAARFPSNGTADERYAAGLAAVRAGVPLPAGVPAAVTAALDDGVDLHYAWIRREPVEELLLSATDEGAAELIDTLILSAEPATRRAAVFAVAERSRYHRSAPADLVPKIARLLADPDAGVRDEVISTLRSTGSIAGRYRDQLAAIAIDHAATPRRPGITPARPAWETLQRLGDPRWVESAPTLRIREPRWVPYTCEVLDVVRRHLPNCHHLVDLLGLWGPQAAAAVPDLIALLPQTGALAARALARIGYTSPEALPHLGPLAADGDLDAAAAIRRLTGDPQPLLTALTAWFDPPPPPAVGFGLTALLQARHAPRHDPWMSTRLPLLHPGSDLMPVVPAARTYLTGVCHPTYAERVRQMVAALVVVAATGETAEVLPTLRSLIVRDFYGVADTAELLADLAGPDDELLHRIDLLLTGERIIRTGPAVDIIWIDEAISARLQAVHDRLRPAVPAAAQCVNRSGTHMRRG</sequence>
<gene>
    <name evidence="1" type="ORF">BJY16_007237</name>
</gene>
<dbReference type="EMBL" id="JACHNB010000001">
    <property type="protein sequence ID" value="MBB4743778.1"/>
    <property type="molecule type" value="Genomic_DNA"/>
</dbReference>
<dbReference type="AlphaFoldDB" id="A0A7W7MB63"/>
<evidence type="ECO:0000313" key="2">
    <source>
        <dbReference type="Proteomes" id="UP000546162"/>
    </source>
</evidence>
<comment type="caution">
    <text evidence="1">The sequence shown here is derived from an EMBL/GenBank/DDBJ whole genome shotgun (WGS) entry which is preliminary data.</text>
</comment>
<evidence type="ECO:0000313" key="1">
    <source>
        <dbReference type="EMBL" id="MBB4743778.1"/>
    </source>
</evidence>
<keyword evidence="2" id="KW-1185">Reference proteome</keyword>
<accession>A0A7W7MB63</accession>
<reference evidence="1 2" key="1">
    <citation type="submission" date="2020-08" db="EMBL/GenBank/DDBJ databases">
        <title>Sequencing the genomes of 1000 actinobacteria strains.</title>
        <authorList>
            <person name="Klenk H.-P."/>
        </authorList>
    </citation>
    <scope>NUCLEOTIDE SEQUENCE [LARGE SCALE GENOMIC DNA]</scope>
    <source>
        <strain evidence="1 2">DSM 45809</strain>
    </source>
</reference>
<dbReference type="InterPro" id="IPR016024">
    <property type="entry name" value="ARM-type_fold"/>
</dbReference>
<dbReference type="RefSeq" id="WP_185044027.1">
    <property type="nucleotide sequence ID" value="NZ_BAABFG010000005.1"/>
</dbReference>
<name>A0A7W7MB63_9ACTN</name>